<dbReference type="FunFam" id="1.10.10.820:FF:000001">
    <property type="entry name" value="Myosin heavy chain"/>
    <property type="match status" value="1"/>
</dbReference>
<keyword evidence="7 15" id="KW-0547">Nucleotide-binding</keyword>
<evidence type="ECO:0000256" key="8">
    <source>
        <dbReference type="ARBA" id="ARBA00022840"/>
    </source>
</evidence>
<dbReference type="GO" id="GO:0031505">
    <property type="term" value="P:fungal-type cell wall organization"/>
    <property type="evidence" value="ECO:0007669"/>
    <property type="project" value="TreeGrafter"/>
</dbReference>
<keyword evidence="21" id="KW-1185">Reference proteome</keyword>
<dbReference type="Gene3D" id="1.10.10.820">
    <property type="match status" value="1"/>
</dbReference>
<evidence type="ECO:0000256" key="3">
    <source>
        <dbReference type="ARBA" id="ARBA00022475"/>
    </source>
</evidence>
<keyword evidence="5" id="KW-0808">Transferase</keyword>
<evidence type="ECO:0000256" key="15">
    <source>
        <dbReference type="PROSITE-ProRule" id="PRU00782"/>
    </source>
</evidence>
<sequence length="1909" mass="213995">MQDDTRTDLVCVLNSSDQTPPTEDTIVSLLESRFKRSHVYTRVGHLNLVVINPFQPLESLNDATLQSYADAGYRDVSEHKPFLQPHVYDIAARAYFTMRRTGEDQSIVLSGITGSGKSTTRHHVLHQLTHLSTHSKKESKLQLQIRNAASVLEAFGHARTTQNNSASKFGMFQELQFSERGRILGAKTLTYAFDKTRTTSVPINERTYHVFYALLAGTTVDEKTALHINFSADYFHYLNQSKCINVPDYSDEIAFQDLKSALKICGFKAKTVTQIFQLLAAILHLGNLQFVDNREGDMAEETCSVKNVKVLETVSAMLGVSPSKLETALTYKLRLIRKELCTAFMNAQGATEQRDSLAQALYHVLFTWIVESINSKICYNDNPANFIGILDQFGFQNFKDNGFEEFSVNLANERVHQFYIQQCFSDDVGIHAIMVRDGVQLPEVETMDNQYCLDLLTGHGSMKNPSAGGAGGIINMIDRDCARYQSGATDATDANLLANLQRQFATHSAFAKTTQTYSFGINHFSGTVHYTVDGFIEKNIDALSPDFVTLLRDNSSNVFVNSLFQSSAMATESHPKDNRTIVKAQLTSKPTRAPSMKRSNKRNRSIPHDMEKKEAAAEEPVEHVTTVMDQLCVTLDDLFKTMSDTHVYNLIHIRPNDLQTPDMFDTKRVKSQIRTFLLPDLTLRCRQQYANYYAFDEFLARYERLIQSLNIDGSKQERDMVGDVCAIMNWTPAQAYIGNDMIWLAYDTWKELEDNLRAAEKENRARHKAINDGTVGGADTGTDVMSDAAAGGPNYPPYDSYQEMPPAEYMDHNAMGRSSFFEDGASYADSEYGMKREVDGSQWGDESEWGMKGLSEGFGPNMDMSKMIEDYYAPQNEQVEEMPITALRVWWVRFVWFMTWWIPNPFLRWFGKMKRQDVQLAWREKVTLCMLIFLFSVMVIFIIVGLSPLLCPGTKEMYSPANVNAHNVQDDMYVSHRGVVYDITGFARSNHGTTALPATSDTLVDLAGQDVSYTIPPPLTEACQGLVSTPTVRITPNSSIVLGTFVHYSGDQLQYPQLSSMASKSWYWDNFLPEMKLYKKGSLVIDMDSVASDYKGWGRYAMAINKKVYDLTDYFATADTYSTGSTSSDYAFLNPAVEEIFKKFSGTDGTDNWNKYTTSLSPEELAMNLNCLNNAFYVGDVDERESLRCTFANYLLLAFAMVMALVILVKFLAALQFGGAPTPEEHDKFVICQVPCYTEGEESLKKTIDSLTVMNYDDKRKLLFIIADGMVMGGGNDRPTPRIVLDVLGYDTKNDPEPLMFKSIGEGSKQLNYGKVYSGLYECEGHVVPYIVVVKVGKASERAKPGNRGKRDSQLICMNFLNKVHFDGEMTPLELEMYHQIKNVIGVNPSFYEYVLMIDSDTEVDPDALNHLISTMLHDGRIIGLCGETQLVNEDRSLTTMIQVYEYYISHHLAKAFESLFGSVTCLPGCFCMYRIRTPIKSEPLIVSPKVIGDYSDNNVDTLHKKNLLHLGEDRYLTTLMMKHFPQYKMKFTPHAQCKTVAPDRWKVLVSQRRRWINSTIHNLFELILLPDLCGFCCFSMRFVVLVDLIGTLTLPVSVVYLAYLIYVVADGTDPIPILALCMLAGLYGLQAILFILKRQWQHIGWMIFYILAIPIFSFMLPVYSFWHFDDFSWGNTRIVVGDKKQKKIILNDDEKFDEKMIPLKKWSVYEQELWEMGSTGSQETGVTGNTYRSFVPGGGGGGGIGTAGSIIYDGHSMYGGMSQPDYSDYQHRMAANNNRNSRGTHQMMSMNGSVMMGSGGAVPPTTASGYPGSVMGLPPYPPHYGAGAVGYTGSVVGSEYGGVGGAAAAGGGMTTMNSADPQHMISSPINRGSRTLSVNSFGNPDFLLDRSSFMAGPPPPHQQYYHHP</sequence>
<feature type="compositionally biased region" description="Basic and acidic residues" evidence="16">
    <location>
        <begin position="606"/>
        <end position="620"/>
    </location>
</feature>
<dbReference type="PANTHER" id="PTHR22914:SF13">
    <property type="entry name" value="CHITIN SYNTHASE"/>
    <property type="match status" value="1"/>
</dbReference>
<dbReference type="SMART" id="SM00242">
    <property type="entry name" value="MYSc"/>
    <property type="match status" value="1"/>
</dbReference>
<feature type="transmembrane region" description="Helical" evidence="17">
    <location>
        <begin position="1589"/>
        <end position="1610"/>
    </location>
</feature>
<evidence type="ECO:0000256" key="2">
    <source>
        <dbReference type="ARBA" id="ARBA00012543"/>
    </source>
</evidence>
<evidence type="ECO:0000259" key="18">
    <source>
        <dbReference type="PROSITE" id="PS50255"/>
    </source>
</evidence>
<keyword evidence="6 17" id="KW-0812">Transmembrane</keyword>
<evidence type="ECO:0000256" key="16">
    <source>
        <dbReference type="SAM" id="MobiDB-lite"/>
    </source>
</evidence>
<dbReference type="GO" id="GO:0005524">
    <property type="term" value="F:ATP binding"/>
    <property type="evidence" value="ECO:0007669"/>
    <property type="project" value="UniProtKB-UniRule"/>
</dbReference>
<keyword evidence="12 15" id="KW-0505">Motor protein</keyword>
<protein>
    <recommendedName>
        <fullName evidence="2">chitin synthase</fullName>
        <ecNumber evidence="2">2.4.1.16</ecNumber>
    </recommendedName>
</protein>
<dbReference type="SUPFAM" id="SSF52540">
    <property type="entry name" value="P-loop containing nucleoside triphosphate hydrolases"/>
    <property type="match status" value="1"/>
</dbReference>
<dbReference type="SUPFAM" id="SSF53448">
    <property type="entry name" value="Nucleotide-diphospho-sugar transferases"/>
    <property type="match status" value="1"/>
</dbReference>
<dbReference type="InterPro" id="IPR004835">
    <property type="entry name" value="Chitin_synth"/>
</dbReference>
<dbReference type="InterPro" id="IPR029044">
    <property type="entry name" value="Nucleotide-diphossugar_trans"/>
</dbReference>
<dbReference type="GO" id="GO:0030428">
    <property type="term" value="C:cell septum"/>
    <property type="evidence" value="ECO:0007669"/>
    <property type="project" value="TreeGrafter"/>
</dbReference>
<dbReference type="GO" id="GO:0016459">
    <property type="term" value="C:myosin complex"/>
    <property type="evidence" value="ECO:0007669"/>
    <property type="project" value="UniProtKB-KW"/>
</dbReference>
<dbReference type="GeneID" id="83210339"/>
<dbReference type="Pfam" id="PF00063">
    <property type="entry name" value="Myosin_head"/>
    <property type="match status" value="1"/>
</dbReference>
<dbReference type="GO" id="GO:0005886">
    <property type="term" value="C:plasma membrane"/>
    <property type="evidence" value="ECO:0007669"/>
    <property type="project" value="UniProtKB-SubCell"/>
</dbReference>
<dbReference type="InterPro" id="IPR027417">
    <property type="entry name" value="P-loop_NTPase"/>
</dbReference>
<dbReference type="Proteomes" id="UP001234581">
    <property type="component" value="Unassembled WGS sequence"/>
</dbReference>
<evidence type="ECO:0000256" key="9">
    <source>
        <dbReference type="ARBA" id="ARBA00022989"/>
    </source>
</evidence>
<dbReference type="InterPro" id="IPR001199">
    <property type="entry name" value="Cyt_B5-like_heme/steroid-bd"/>
</dbReference>
<dbReference type="GO" id="GO:0006031">
    <property type="term" value="P:chitin biosynthetic process"/>
    <property type="evidence" value="ECO:0007669"/>
    <property type="project" value="TreeGrafter"/>
</dbReference>
<dbReference type="InterPro" id="IPR036037">
    <property type="entry name" value="MYSc_Myo17"/>
</dbReference>
<dbReference type="PROSITE" id="PS50255">
    <property type="entry name" value="CYTOCHROME_B5_2"/>
    <property type="match status" value="1"/>
</dbReference>
<feature type="transmembrane region" description="Helical" evidence="17">
    <location>
        <begin position="890"/>
        <end position="907"/>
    </location>
</feature>
<dbReference type="PROSITE" id="PS51456">
    <property type="entry name" value="MYOSIN_MOTOR"/>
    <property type="match status" value="1"/>
</dbReference>
<feature type="region of interest" description="Actin-binding" evidence="15">
    <location>
        <begin position="635"/>
        <end position="657"/>
    </location>
</feature>
<keyword evidence="14 15" id="KW-0009">Actin-binding</keyword>
<accession>A0AAD7Y1K0</accession>
<feature type="transmembrane region" description="Helical" evidence="17">
    <location>
        <begin position="1191"/>
        <end position="1213"/>
    </location>
</feature>
<organism evidence="20 21">
    <name type="scientific">Lichtheimia ornata</name>
    <dbReference type="NCBI Taxonomy" id="688661"/>
    <lineage>
        <taxon>Eukaryota</taxon>
        <taxon>Fungi</taxon>
        <taxon>Fungi incertae sedis</taxon>
        <taxon>Mucoromycota</taxon>
        <taxon>Mucoromycotina</taxon>
        <taxon>Mucoromycetes</taxon>
        <taxon>Mucorales</taxon>
        <taxon>Lichtheimiaceae</taxon>
        <taxon>Lichtheimia</taxon>
    </lineage>
</organism>
<dbReference type="InterPro" id="IPR036400">
    <property type="entry name" value="Cyt_B5-like_heme/steroid_sf"/>
</dbReference>
<feature type="domain" description="Cytochrome b5 heme-binding" evidence="18">
    <location>
        <begin position="955"/>
        <end position="1012"/>
    </location>
</feature>
<feature type="transmembrane region" description="Helical" evidence="17">
    <location>
        <begin position="1644"/>
        <end position="1667"/>
    </location>
</feature>
<dbReference type="InterPro" id="IPR036961">
    <property type="entry name" value="Kinesin_motor_dom_sf"/>
</dbReference>
<keyword evidence="4" id="KW-0328">Glycosyltransferase</keyword>
<evidence type="ECO:0000256" key="12">
    <source>
        <dbReference type="ARBA" id="ARBA00023175"/>
    </source>
</evidence>
<keyword evidence="8 15" id="KW-0067">ATP-binding</keyword>
<dbReference type="Gene3D" id="1.20.58.530">
    <property type="match status" value="1"/>
</dbReference>
<reference evidence="20 21" key="1">
    <citation type="submission" date="2023-03" db="EMBL/GenBank/DDBJ databases">
        <title>Genome sequence of Lichtheimia ornata CBS 291.66.</title>
        <authorList>
            <person name="Mohabir J.T."/>
            <person name="Shea T.P."/>
            <person name="Kurbessoian T."/>
            <person name="Berby B."/>
            <person name="Fontaine J."/>
            <person name="Livny J."/>
            <person name="Gnirke A."/>
            <person name="Stajich J.E."/>
            <person name="Cuomo C.A."/>
        </authorList>
    </citation>
    <scope>NUCLEOTIDE SEQUENCE [LARGE SCALE GENOMIC DNA]</scope>
    <source>
        <strain evidence="20">CBS 291.66</strain>
    </source>
</reference>
<keyword evidence="13" id="KW-0325">Glycoprotein</keyword>
<comment type="caution">
    <text evidence="20">The sequence shown here is derived from an EMBL/GenBank/DDBJ whole genome shotgun (WGS) entry which is preliminary data.</text>
</comment>
<proteinExistence type="inferred from homology"/>
<dbReference type="CDD" id="cd14879">
    <property type="entry name" value="MYSc_Myo17"/>
    <property type="match status" value="1"/>
</dbReference>
<dbReference type="SMART" id="SM01117">
    <property type="entry name" value="Cyt-b5"/>
    <property type="match status" value="2"/>
</dbReference>
<dbReference type="Pfam" id="PF03142">
    <property type="entry name" value="Chitin_synth_2"/>
    <property type="match status" value="1"/>
</dbReference>
<keyword evidence="9 17" id="KW-1133">Transmembrane helix</keyword>
<feature type="domain" description="Myosin motor" evidence="19">
    <location>
        <begin position="10"/>
        <end position="757"/>
    </location>
</feature>
<dbReference type="GO" id="GO:0003779">
    <property type="term" value="F:actin binding"/>
    <property type="evidence" value="ECO:0007669"/>
    <property type="project" value="UniProtKB-KW"/>
</dbReference>
<dbReference type="SUPFAM" id="SSF55856">
    <property type="entry name" value="Cytochrome b5-like heme/steroid binding domain"/>
    <property type="match status" value="1"/>
</dbReference>
<dbReference type="Gene3D" id="3.40.850.10">
    <property type="entry name" value="Kinesin motor domain"/>
    <property type="match status" value="1"/>
</dbReference>
<feature type="binding site" evidence="15">
    <location>
        <begin position="111"/>
        <end position="118"/>
    </location>
    <ligand>
        <name>ATP</name>
        <dbReference type="ChEBI" id="CHEBI:30616"/>
    </ligand>
</feature>
<dbReference type="GO" id="GO:0004100">
    <property type="term" value="F:chitin synthase activity"/>
    <property type="evidence" value="ECO:0007669"/>
    <property type="project" value="UniProtKB-EC"/>
</dbReference>
<feature type="transmembrane region" description="Helical" evidence="17">
    <location>
        <begin position="928"/>
        <end position="950"/>
    </location>
</feature>
<evidence type="ECO:0000313" key="20">
    <source>
        <dbReference type="EMBL" id="KAJ8661178.1"/>
    </source>
</evidence>
<feature type="transmembrane region" description="Helical" evidence="17">
    <location>
        <begin position="1616"/>
        <end position="1637"/>
    </location>
</feature>
<keyword evidence="11 17" id="KW-0472">Membrane</keyword>
<comment type="similarity">
    <text evidence="15">Belongs to the TRAFAC class myosin-kinesin ATPase superfamily. Myosin family.</text>
</comment>
<keyword evidence="3" id="KW-1003">Cell membrane</keyword>
<keyword evidence="10 15" id="KW-0518">Myosin</keyword>
<feature type="region of interest" description="Disordered" evidence="16">
    <location>
        <begin position="588"/>
        <end position="620"/>
    </location>
</feature>
<evidence type="ECO:0000256" key="17">
    <source>
        <dbReference type="SAM" id="Phobius"/>
    </source>
</evidence>
<dbReference type="InterPro" id="IPR001609">
    <property type="entry name" value="Myosin_head_motor_dom-like"/>
</dbReference>
<dbReference type="PRINTS" id="PR00193">
    <property type="entry name" value="MYOSINHEAVY"/>
</dbReference>
<gene>
    <name evidence="20" type="ORF">O0I10_002926</name>
</gene>
<evidence type="ECO:0000256" key="6">
    <source>
        <dbReference type="ARBA" id="ARBA00022692"/>
    </source>
</evidence>
<name>A0AAD7Y1K0_9FUNG</name>
<dbReference type="Gene3D" id="3.10.120.10">
    <property type="entry name" value="Cytochrome b5-like heme/steroid binding domain"/>
    <property type="match status" value="2"/>
</dbReference>
<evidence type="ECO:0000256" key="14">
    <source>
        <dbReference type="ARBA" id="ARBA00023203"/>
    </source>
</evidence>
<evidence type="ECO:0000256" key="1">
    <source>
        <dbReference type="ARBA" id="ARBA00004651"/>
    </source>
</evidence>
<evidence type="ECO:0000256" key="11">
    <source>
        <dbReference type="ARBA" id="ARBA00023136"/>
    </source>
</evidence>
<evidence type="ECO:0000256" key="4">
    <source>
        <dbReference type="ARBA" id="ARBA00022676"/>
    </source>
</evidence>
<dbReference type="EMBL" id="JARTCD010000009">
    <property type="protein sequence ID" value="KAJ8661178.1"/>
    <property type="molecule type" value="Genomic_DNA"/>
</dbReference>
<comment type="subcellular location">
    <subcellularLocation>
        <location evidence="1">Cell membrane</location>
        <topology evidence="1">Multi-pass membrane protein</topology>
    </subcellularLocation>
</comment>
<evidence type="ECO:0000259" key="19">
    <source>
        <dbReference type="PROSITE" id="PS51456"/>
    </source>
</evidence>
<evidence type="ECO:0000313" key="21">
    <source>
        <dbReference type="Proteomes" id="UP001234581"/>
    </source>
</evidence>
<evidence type="ECO:0000256" key="13">
    <source>
        <dbReference type="ARBA" id="ARBA00023180"/>
    </source>
</evidence>
<evidence type="ECO:0000256" key="5">
    <source>
        <dbReference type="ARBA" id="ARBA00022679"/>
    </source>
</evidence>
<dbReference type="GO" id="GO:0003774">
    <property type="term" value="F:cytoskeletal motor activity"/>
    <property type="evidence" value="ECO:0007669"/>
    <property type="project" value="UniProtKB-UniRule"/>
</dbReference>
<evidence type="ECO:0000256" key="7">
    <source>
        <dbReference type="ARBA" id="ARBA00022741"/>
    </source>
</evidence>
<dbReference type="PANTHER" id="PTHR22914">
    <property type="entry name" value="CHITIN SYNTHASE"/>
    <property type="match status" value="1"/>
</dbReference>
<dbReference type="EC" id="2.4.1.16" evidence="2"/>
<dbReference type="Gene3D" id="1.20.120.720">
    <property type="entry name" value="Myosin VI head, motor domain, U50 subdomain"/>
    <property type="match status" value="1"/>
</dbReference>
<dbReference type="RefSeq" id="XP_058346091.1">
    <property type="nucleotide sequence ID" value="XM_058483002.1"/>
</dbReference>
<evidence type="ECO:0000256" key="10">
    <source>
        <dbReference type="ARBA" id="ARBA00023123"/>
    </source>
</evidence>